<protein>
    <submittedName>
        <fullName evidence="8">EGF family protein</fullName>
    </submittedName>
</protein>
<dbReference type="PANTHER" id="PTHR24049">
    <property type="entry name" value="CRUMBS FAMILY MEMBER"/>
    <property type="match status" value="1"/>
</dbReference>
<comment type="caution">
    <text evidence="8">The sequence shown here is derived from an EMBL/GenBank/DDBJ whole genome shotgun (WGS) entry which is preliminary data.</text>
</comment>
<keyword evidence="1 4" id="KW-0245">EGF-like domain</keyword>
<feature type="domain" description="EGF-like" evidence="7">
    <location>
        <begin position="99"/>
        <end position="138"/>
    </location>
</feature>
<comment type="caution">
    <text evidence="4">Lacks conserved residue(s) required for the propagation of feature annotation.</text>
</comment>
<gene>
    <name evidence="8" type="ORF">GSB_153397</name>
</gene>
<dbReference type="VEuPathDB" id="GiardiaDB:GL50803_006372"/>
<keyword evidence="3 4" id="KW-1015">Disulfide bond</keyword>
<evidence type="ECO:0000313" key="9">
    <source>
        <dbReference type="Proteomes" id="UP000018040"/>
    </source>
</evidence>
<keyword evidence="2" id="KW-0677">Repeat</keyword>
<dbReference type="PROSITE" id="PS00022">
    <property type="entry name" value="EGF_1"/>
    <property type="match status" value="3"/>
</dbReference>
<keyword evidence="5" id="KW-1133">Transmembrane helix</keyword>
<feature type="domain" description="EGF-like" evidence="7">
    <location>
        <begin position="61"/>
        <end position="98"/>
    </location>
</feature>
<sequence length="534" mass="56015">MMLSRLLVLCSVLTVFSAACTSDEDCNNLGRCMRGKCICFEGVLGDNCEGKNMCHAQLLQTRNGAYLTYCNMGGNCTDVGHGIFECTCRSGFSGPNCETFTCRSDSSCHERGQCNLDDSHTNHGHCKCYYGYSGRDCYYDTCAVGAVNRLNQHLCNSGGDCVVFPGTPVLLGTIYRCNCRNGFSEDTCESFSCSSDRDCANSGTCDTSTGNCTCVHESFTGKDCGIANCGFWTGDASGLCSGHGTCVRLLKQMCMCNDGYTGEDCSSPLCNNGGSCWNGGTCITTGEDAGTCSCPGAYEGPLCESCIYPNSEQPTGPNDEGLLCVPDECMQGGFVCNGAGSCIDDYGSWTCSCSRTALNIGGVCVPNDEDLNKCVITSEGPFQTVCNDRGDCRYGMDGVWKCRCHFGSIRANDGNCYAIGCVSNGVVCSGIGDCVLSTTTGNYSCQCGGSYTGNGATCGLKSGLVATSIIVPILILGAVAGFLCWWFLCYKKNGGGCNCFGGSGAKPKRGKGIRLSDGDSLSVQSGISGFTSQL</sequence>
<evidence type="ECO:0000256" key="5">
    <source>
        <dbReference type="SAM" id="Phobius"/>
    </source>
</evidence>
<dbReference type="PROSITE" id="PS51257">
    <property type="entry name" value="PROKAR_LIPOPROTEIN"/>
    <property type="match status" value="1"/>
</dbReference>
<keyword evidence="5" id="KW-0812">Transmembrane</keyword>
<keyword evidence="6" id="KW-0732">Signal</keyword>
<dbReference type="AlphaFoldDB" id="V6TVX7"/>
<dbReference type="OrthoDB" id="409374at2759"/>
<dbReference type="Pfam" id="PF23106">
    <property type="entry name" value="EGF_Teneurin"/>
    <property type="match status" value="1"/>
</dbReference>
<dbReference type="VEuPathDB" id="GiardiaDB:QR46_2485"/>
<dbReference type="PROSITE" id="PS01186">
    <property type="entry name" value="EGF_2"/>
    <property type="match status" value="2"/>
</dbReference>
<feature type="signal peptide" evidence="6">
    <location>
        <begin position="1"/>
        <end position="18"/>
    </location>
</feature>
<dbReference type="InterPro" id="IPR051022">
    <property type="entry name" value="Notch_Cell-Fate_Det"/>
</dbReference>
<evidence type="ECO:0000256" key="1">
    <source>
        <dbReference type="ARBA" id="ARBA00022536"/>
    </source>
</evidence>
<proteinExistence type="predicted"/>
<feature type="domain" description="EGF-like" evidence="7">
    <location>
        <begin position="266"/>
        <end position="304"/>
    </location>
</feature>
<evidence type="ECO:0000313" key="8">
    <source>
        <dbReference type="EMBL" id="ESU42729.1"/>
    </source>
</evidence>
<dbReference type="PROSITE" id="PS50026">
    <property type="entry name" value="EGF_3"/>
    <property type="match status" value="4"/>
</dbReference>
<dbReference type="InterPro" id="IPR000742">
    <property type="entry name" value="EGF"/>
</dbReference>
<feature type="chain" id="PRO_5004751864" evidence="6">
    <location>
        <begin position="19"/>
        <end position="534"/>
    </location>
</feature>
<feature type="disulfide bond" evidence="4">
    <location>
        <begin position="128"/>
        <end position="137"/>
    </location>
</feature>
<accession>V6TVX7</accession>
<reference evidence="9" key="1">
    <citation type="submission" date="2012-02" db="EMBL/GenBank/DDBJ databases">
        <title>Genome sequencing of Giardia lamblia Genotypes A2 and B isolates (DH and GS) and comparative analysis with the genomes of Genotypes A1 and E (WB and Pig).</title>
        <authorList>
            <person name="Adam R."/>
            <person name="Dahlstrom E."/>
            <person name="Martens C."/>
            <person name="Bruno D."/>
            <person name="Barbian K."/>
            <person name="Porcella S.F."/>
            <person name="Nash T."/>
        </authorList>
    </citation>
    <scope>NUCLEOTIDE SEQUENCE</scope>
    <source>
        <strain evidence="9">GS</strain>
    </source>
</reference>
<organism evidence="8 9">
    <name type="scientific">Giardia intestinalis</name>
    <name type="common">Giardia lamblia</name>
    <dbReference type="NCBI Taxonomy" id="5741"/>
    <lineage>
        <taxon>Eukaryota</taxon>
        <taxon>Metamonada</taxon>
        <taxon>Diplomonadida</taxon>
        <taxon>Hexamitidae</taxon>
        <taxon>Giardiinae</taxon>
        <taxon>Giardia</taxon>
    </lineage>
</organism>
<reference evidence="8 9" key="2">
    <citation type="journal article" date="2013" name="Genome Biol. Evol.">
        <title>Genome sequencing of Giardia lamblia genotypes A2 and B isolates (DH and GS) and comparative analysis with the genomes of genotypes A1 and E (WB and Pig).</title>
        <authorList>
            <person name="Adam R.D."/>
            <person name="Dahlstrom E.W."/>
            <person name="Martens C.A."/>
            <person name="Bruno D.P."/>
            <person name="Barbian K.D."/>
            <person name="Ricklefs S.M."/>
            <person name="Hernandez M.M."/>
            <person name="Narla N.P."/>
            <person name="Patel R.B."/>
            <person name="Porcella S.F."/>
            <person name="Nash T.E."/>
        </authorList>
    </citation>
    <scope>NUCLEOTIDE SEQUENCE [LARGE SCALE GENOMIC DNA]</scope>
    <source>
        <strain evidence="8 9">GS</strain>
    </source>
</reference>
<evidence type="ECO:0000259" key="7">
    <source>
        <dbReference type="PROSITE" id="PS50026"/>
    </source>
</evidence>
<dbReference type="SMART" id="SM00181">
    <property type="entry name" value="EGF"/>
    <property type="match status" value="9"/>
</dbReference>
<feature type="domain" description="EGF-like" evidence="7">
    <location>
        <begin position="189"/>
        <end position="225"/>
    </location>
</feature>
<evidence type="ECO:0000256" key="6">
    <source>
        <dbReference type="SAM" id="SignalP"/>
    </source>
</evidence>
<feature type="disulfide bond" evidence="4">
    <location>
        <begin position="88"/>
        <end position="97"/>
    </location>
</feature>
<dbReference type="VEuPathDB" id="GiardiaDB:DHA2_153473"/>
<dbReference type="Gene3D" id="2.10.25.10">
    <property type="entry name" value="Laminin"/>
    <property type="match status" value="3"/>
</dbReference>
<feature type="disulfide bond" evidence="4">
    <location>
        <begin position="294"/>
        <end position="303"/>
    </location>
</feature>
<evidence type="ECO:0000256" key="3">
    <source>
        <dbReference type="ARBA" id="ARBA00023157"/>
    </source>
</evidence>
<evidence type="ECO:0000256" key="4">
    <source>
        <dbReference type="PROSITE-ProRule" id="PRU00076"/>
    </source>
</evidence>
<evidence type="ECO:0000256" key="2">
    <source>
        <dbReference type="ARBA" id="ARBA00022737"/>
    </source>
</evidence>
<dbReference type="Proteomes" id="UP000018040">
    <property type="component" value="Unassembled WGS sequence"/>
</dbReference>
<name>V6TVX7_GIAIN</name>
<feature type="transmembrane region" description="Helical" evidence="5">
    <location>
        <begin position="464"/>
        <end position="488"/>
    </location>
</feature>
<dbReference type="EMBL" id="AHHH01000072">
    <property type="protein sequence ID" value="ESU42729.1"/>
    <property type="molecule type" value="Genomic_DNA"/>
</dbReference>
<dbReference type="VEuPathDB" id="GiardiaDB:GL50581_3638"/>
<keyword evidence="5" id="KW-0472">Membrane</keyword>